<proteinExistence type="predicted"/>
<dbReference type="NCBIfam" id="TIGR03647">
    <property type="entry name" value="Na_symport_sm"/>
    <property type="match status" value="1"/>
</dbReference>
<accession>A0A7W8HE17</accession>
<evidence type="ECO:0000256" key="1">
    <source>
        <dbReference type="SAM" id="Phobius"/>
    </source>
</evidence>
<evidence type="ECO:0000313" key="4">
    <source>
        <dbReference type="Proteomes" id="UP000532440"/>
    </source>
</evidence>
<feature type="transmembrane region" description="Helical" evidence="1">
    <location>
        <begin position="48"/>
        <end position="69"/>
    </location>
</feature>
<comment type="caution">
    <text evidence="3">The sequence shown here is derived from an EMBL/GenBank/DDBJ whole genome shotgun (WGS) entry which is preliminary data.</text>
</comment>
<protein>
    <submittedName>
        <fullName evidence="3">Putative solute:sodium symporter small subunit</fullName>
    </submittedName>
</protein>
<feature type="transmembrane region" description="Helical" evidence="1">
    <location>
        <begin position="15"/>
        <end position="36"/>
    </location>
</feature>
<dbReference type="AlphaFoldDB" id="A0A7W8HE17"/>
<dbReference type="RefSeq" id="WP_183963476.1">
    <property type="nucleotide sequence ID" value="NZ_BAABEW010000015.1"/>
</dbReference>
<sequence length="87" mass="10532">MQLSERHQEYWRRNLKITAVLMVIWFVVTFVLAYLARDLSFNFFGWPFSFYMAAQGSLVVYVVIIWYYARYMNKLDLEYGVHEGDDE</sequence>
<feature type="domain" description="Sodium symporter small subunit" evidence="2">
    <location>
        <begin position="7"/>
        <end position="82"/>
    </location>
</feature>
<evidence type="ECO:0000313" key="3">
    <source>
        <dbReference type="EMBL" id="MBB5270245.1"/>
    </source>
</evidence>
<keyword evidence="1" id="KW-1133">Transmembrane helix</keyword>
<keyword evidence="4" id="KW-1185">Reference proteome</keyword>
<gene>
    <name evidence="3" type="ORF">HNQ70_000229</name>
</gene>
<name>A0A7W8HE17_9BURK</name>
<dbReference type="Pfam" id="PF13937">
    <property type="entry name" value="DUF4212"/>
    <property type="match status" value="1"/>
</dbReference>
<keyword evidence="1" id="KW-0472">Membrane</keyword>
<keyword evidence="1" id="KW-0812">Transmembrane</keyword>
<organism evidence="3 4">
    <name type="scientific">Quisquiliibacterium transsilvanicum</name>
    <dbReference type="NCBI Taxonomy" id="1549638"/>
    <lineage>
        <taxon>Bacteria</taxon>
        <taxon>Pseudomonadati</taxon>
        <taxon>Pseudomonadota</taxon>
        <taxon>Betaproteobacteria</taxon>
        <taxon>Burkholderiales</taxon>
        <taxon>Burkholderiaceae</taxon>
        <taxon>Quisquiliibacterium</taxon>
    </lineage>
</organism>
<dbReference type="InterPro" id="IPR019886">
    <property type="entry name" value="Na_symporter_ssu"/>
</dbReference>
<dbReference type="Proteomes" id="UP000532440">
    <property type="component" value="Unassembled WGS sequence"/>
</dbReference>
<reference evidence="3 4" key="1">
    <citation type="submission" date="2020-08" db="EMBL/GenBank/DDBJ databases">
        <title>Genomic Encyclopedia of Type Strains, Phase IV (KMG-IV): sequencing the most valuable type-strain genomes for metagenomic binning, comparative biology and taxonomic classification.</title>
        <authorList>
            <person name="Goeker M."/>
        </authorList>
    </citation>
    <scope>NUCLEOTIDE SEQUENCE [LARGE SCALE GENOMIC DNA]</scope>
    <source>
        <strain evidence="3 4">DSM 29781</strain>
    </source>
</reference>
<dbReference type="EMBL" id="JACHGB010000001">
    <property type="protein sequence ID" value="MBB5270245.1"/>
    <property type="molecule type" value="Genomic_DNA"/>
</dbReference>
<evidence type="ECO:0000259" key="2">
    <source>
        <dbReference type="Pfam" id="PF13937"/>
    </source>
</evidence>